<dbReference type="SUPFAM" id="SSF100985">
    <property type="entry name" value="Sporulation inhibitor Sda"/>
    <property type="match status" value="1"/>
</dbReference>
<gene>
    <name evidence="1" type="ORF">M3202_01530</name>
</gene>
<dbReference type="InterPro" id="IPR015064">
    <property type="entry name" value="Sda"/>
</dbReference>
<dbReference type="Proteomes" id="UP001139179">
    <property type="component" value="Unassembled WGS sequence"/>
</dbReference>
<organism evidence="1 2">
    <name type="scientific">Halalkalibacter oceani</name>
    <dbReference type="NCBI Taxonomy" id="1653776"/>
    <lineage>
        <taxon>Bacteria</taxon>
        <taxon>Bacillati</taxon>
        <taxon>Bacillota</taxon>
        <taxon>Bacilli</taxon>
        <taxon>Bacillales</taxon>
        <taxon>Bacillaceae</taxon>
        <taxon>Halalkalibacter</taxon>
    </lineage>
</organism>
<accession>A0A9X2DL58</accession>
<reference evidence="1" key="1">
    <citation type="submission" date="2022-05" db="EMBL/GenBank/DDBJ databases">
        <title>Comparative Genomics of Spacecraft Associated Microbes.</title>
        <authorList>
            <person name="Tran M.T."/>
            <person name="Wright A."/>
            <person name="Seuylemezian A."/>
            <person name="Eisen J."/>
            <person name="Coil D."/>
        </authorList>
    </citation>
    <scope>NUCLEOTIDE SEQUENCE</scope>
    <source>
        <strain evidence="1">214.1.1</strain>
    </source>
</reference>
<dbReference type="AlphaFoldDB" id="A0A9X2DL58"/>
<comment type="caution">
    <text evidence="1">The sequence shown here is derived from an EMBL/GenBank/DDBJ whole genome shotgun (WGS) entry which is preliminary data.</text>
</comment>
<sequence>MLRHLDNETIIEAYFRAIELNVNEDFLLLLKKELIRRDLFNTSFSALSSSRPRV</sequence>
<proteinExistence type="predicted"/>
<dbReference type="Pfam" id="PF08970">
    <property type="entry name" value="Sda"/>
    <property type="match status" value="1"/>
</dbReference>
<protein>
    <submittedName>
        <fullName evidence="1">Sporulation histidine kinase inhibitor Sda</fullName>
    </submittedName>
</protein>
<keyword evidence="2" id="KW-1185">Reference proteome</keyword>
<dbReference type="EMBL" id="JAMBOL010000001">
    <property type="protein sequence ID" value="MCM3712751.1"/>
    <property type="molecule type" value="Genomic_DNA"/>
</dbReference>
<dbReference type="Gene3D" id="1.10.287.1100">
    <property type="entry name" value="Sporulation inhibitor A"/>
    <property type="match status" value="1"/>
</dbReference>
<dbReference type="RefSeq" id="WP_251221607.1">
    <property type="nucleotide sequence ID" value="NZ_JAMBOL010000001.1"/>
</dbReference>
<dbReference type="InterPro" id="IPR036916">
    <property type="entry name" value="Sda_sf"/>
</dbReference>
<name>A0A9X2DL58_9BACI</name>
<evidence type="ECO:0000313" key="2">
    <source>
        <dbReference type="Proteomes" id="UP001139179"/>
    </source>
</evidence>
<evidence type="ECO:0000313" key="1">
    <source>
        <dbReference type="EMBL" id="MCM3712751.1"/>
    </source>
</evidence>